<dbReference type="EnsemblBacteria" id="CAD78735">
    <property type="protein sequence ID" value="CAD78735"/>
    <property type="gene ID" value="RB10159"/>
</dbReference>
<dbReference type="Proteomes" id="UP000001025">
    <property type="component" value="Chromosome"/>
</dbReference>
<name>Q7UFE7_RHOBA</name>
<keyword evidence="2" id="KW-1185">Reference proteome</keyword>
<sequence length="709" mass="77740">MVLKSLELSPIGSHIMFQSLLRTDAATRGVRFLPGSRHLRLEMLERRDLLAADPLLQFVLSARDENDALIENLQGVSEVSINDTESIDYRVNVGEEFNLRVAAQTLQSDSTFGIDQMFTDLLIDQKGVLAPVVGEVQRISFPVENLFAPSGQVTFYFDDNPLQTESMLAEDFLGDTNSELYSNLANVIVSLSDQIDSVDQLEINASSSSSGDMVEIEIEYPNHLIVGSDVPQLNVEWIDSGEVIETRSEQIDIFDDDGNFNVYPIIVAMRNATLLDGVFGTVSLAEFSTDNLQTDSFLSASAHPIPLGGRLPGSLYFNIPVVAMRPAEDVLVSLGIPQDSSVVTTLSDLSSPDGNLELSPEEIAFAESSRFRLTVLGGDDNVPQPLEVTLPDATASDVVVRRNGEHLEVFDRVSQTLLVDRSMSGVQTFTLLGAENVDDRIELDYQSGGPVQLGDDENPTSETAIRMLGRGGNDVVVMVLDPSSSVTVSAGSSSSDALVGGASSGQINVRVSTDEQVIDHELLGFQSLIFESSEGVVVDPRGEWKYESTERENETLTQVFENGVTQLRFRRTGWTNVVNAFDVTGSENVQSLDALRIINELNDRVHSDPVTGVLRDPILVDPYPRNFYDVNRDGKATALDALRVINYLNLIDADAVSEPLETDLRKPSHSELDASDFVFASMDWLQEGWRKGDVWSNDAVIDDSSKRLF</sequence>
<evidence type="ECO:0000313" key="1">
    <source>
        <dbReference type="EMBL" id="CAD78735.1"/>
    </source>
</evidence>
<dbReference type="STRING" id="243090.RB10159"/>
<gene>
    <name evidence="1" type="ordered locus">RB10159</name>
</gene>
<dbReference type="KEGG" id="rba:RB10159"/>
<dbReference type="AlphaFoldDB" id="Q7UFE7"/>
<dbReference type="Pfam" id="PF00404">
    <property type="entry name" value="Dockerin_1"/>
    <property type="match status" value="1"/>
</dbReference>
<protein>
    <submittedName>
        <fullName evidence="1">Uncharacterized protein</fullName>
    </submittedName>
</protein>
<evidence type="ECO:0000313" key="2">
    <source>
        <dbReference type="Proteomes" id="UP000001025"/>
    </source>
</evidence>
<dbReference type="GO" id="GO:0000272">
    <property type="term" value="P:polysaccharide catabolic process"/>
    <property type="evidence" value="ECO:0007669"/>
    <property type="project" value="InterPro"/>
</dbReference>
<dbReference type="InterPro" id="IPR002105">
    <property type="entry name" value="Dockerin_1_rpt"/>
</dbReference>
<dbReference type="InParanoid" id="Q7UFE7"/>
<dbReference type="PATRIC" id="fig|243090.15.peg.4903"/>
<proteinExistence type="predicted"/>
<accession>Q7UFE7</accession>
<dbReference type="EMBL" id="BX294151">
    <property type="protein sequence ID" value="CAD78735.1"/>
    <property type="molecule type" value="Genomic_DNA"/>
</dbReference>
<dbReference type="GO" id="GO:0004553">
    <property type="term" value="F:hydrolase activity, hydrolyzing O-glycosyl compounds"/>
    <property type="evidence" value="ECO:0007669"/>
    <property type="project" value="InterPro"/>
</dbReference>
<organism evidence="1 2">
    <name type="scientific">Rhodopirellula baltica (strain DSM 10527 / NCIMB 13988 / SH1)</name>
    <dbReference type="NCBI Taxonomy" id="243090"/>
    <lineage>
        <taxon>Bacteria</taxon>
        <taxon>Pseudomonadati</taxon>
        <taxon>Planctomycetota</taxon>
        <taxon>Planctomycetia</taxon>
        <taxon>Pirellulales</taxon>
        <taxon>Pirellulaceae</taxon>
        <taxon>Rhodopirellula</taxon>
    </lineage>
</organism>
<dbReference type="HOGENOM" id="CLU_389255_0_0_0"/>
<reference evidence="1 2" key="1">
    <citation type="journal article" date="2003" name="Proc. Natl. Acad. Sci. U.S.A.">
        <title>Complete genome sequence of the marine planctomycete Pirellula sp. strain 1.</title>
        <authorList>
            <person name="Gloeckner F.O."/>
            <person name="Kube M."/>
            <person name="Bauer M."/>
            <person name="Teeling H."/>
            <person name="Lombardot T."/>
            <person name="Ludwig W."/>
            <person name="Gade D."/>
            <person name="Beck A."/>
            <person name="Borzym K."/>
            <person name="Heitmann K."/>
            <person name="Rabus R."/>
            <person name="Schlesner H."/>
            <person name="Amann R."/>
            <person name="Reinhardt R."/>
        </authorList>
    </citation>
    <scope>NUCLEOTIDE SEQUENCE [LARGE SCALE GENOMIC DNA]</scope>
    <source>
        <strain evidence="2">DSM 10527 / NCIMB 13988 / SH1</strain>
    </source>
</reference>
<dbReference type="OrthoDB" id="246435at2"/>